<accession>A0A4U2YQJ1</accession>
<dbReference type="Gene3D" id="3.10.129.10">
    <property type="entry name" value="Hotdog Thioesterase"/>
    <property type="match status" value="1"/>
</dbReference>
<dbReference type="AlphaFoldDB" id="A0A4U2YQJ1"/>
<dbReference type="EMBL" id="SZPY01000001">
    <property type="protein sequence ID" value="TKI63659.1"/>
    <property type="molecule type" value="Genomic_DNA"/>
</dbReference>
<organism evidence="1 2">
    <name type="scientific">Nocardioides jishulii</name>
    <dbReference type="NCBI Taxonomy" id="2575440"/>
    <lineage>
        <taxon>Bacteria</taxon>
        <taxon>Bacillati</taxon>
        <taxon>Actinomycetota</taxon>
        <taxon>Actinomycetes</taxon>
        <taxon>Propionibacteriales</taxon>
        <taxon>Nocardioidaceae</taxon>
        <taxon>Nocardioides</taxon>
    </lineage>
</organism>
<sequence>MALPRFDQLCALPAYGARTVTADDLDLNGHMNAAHFITAQIRAVRSALAEVGVDEAYVTERRMGTFAAEHNIRYLGELRLGDEFSVRVRFLDRTAKTVHGAAFLVDETKGRLATVLEVVTVHVDQETRRSTPMPDDLTQAIDARIAEGEALGWTLEPRLSLRR</sequence>
<dbReference type="Proteomes" id="UP000307808">
    <property type="component" value="Unassembled WGS sequence"/>
</dbReference>
<dbReference type="PANTHER" id="PTHR31793:SF2">
    <property type="entry name" value="BLR1345 PROTEIN"/>
    <property type="match status" value="1"/>
</dbReference>
<dbReference type="SUPFAM" id="SSF54637">
    <property type="entry name" value="Thioesterase/thiol ester dehydrase-isomerase"/>
    <property type="match status" value="1"/>
</dbReference>
<dbReference type="PANTHER" id="PTHR31793">
    <property type="entry name" value="4-HYDROXYBENZOYL-COA THIOESTERASE FAMILY MEMBER"/>
    <property type="match status" value="1"/>
</dbReference>
<evidence type="ECO:0000313" key="1">
    <source>
        <dbReference type="EMBL" id="TKI63659.1"/>
    </source>
</evidence>
<gene>
    <name evidence="1" type="ORF">FC770_00245</name>
</gene>
<dbReference type="Pfam" id="PF13279">
    <property type="entry name" value="4HBT_2"/>
    <property type="match status" value="1"/>
</dbReference>
<dbReference type="RefSeq" id="WP_137064124.1">
    <property type="nucleotide sequence ID" value="NZ_CP040748.1"/>
</dbReference>
<protein>
    <submittedName>
        <fullName evidence="1">Thioesterase</fullName>
    </submittedName>
</protein>
<proteinExistence type="predicted"/>
<dbReference type="InterPro" id="IPR050563">
    <property type="entry name" value="4-hydroxybenzoyl-CoA_TE"/>
</dbReference>
<dbReference type="GO" id="GO:0047617">
    <property type="term" value="F:fatty acyl-CoA hydrolase activity"/>
    <property type="evidence" value="ECO:0007669"/>
    <property type="project" value="TreeGrafter"/>
</dbReference>
<name>A0A4U2YQJ1_9ACTN</name>
<reference evidence="1 2" key="1">
    <citation type="submission" date="2019-04" db="EMBL/GenBank/DDBJ databases">
        <authorList>
            <person name="Dong K."/>
        </authorList>
    </citation>
    <scope>NUCLEOTIDE SEQUENCE [LARGE SCALE GENOMIC DNA]</scope>
    <source>
        <strain evidence="2">dk3543</strain>
    </source>
</reference>
<comment type="caution">
    <text evidence="1">The sequence shown here is derived from an EMBL/GenBank/DDBJ whole genome shotgun (WGS) entry which is preliminary data.</text>
</comment>
<evidence type="ECO:0000313" key="2">
    <source>
        <dbReference type="Proteomes" id="UP000307808"/>
    </source>
</evidence>
<dbReference type="OrthoDB" id="9803287at2"/>
<keyword evidence="2" id="KW-1185">Reference proteome</keyword>
<dbReference type="CDD" id="cd00586">
    <property type="entry name" value="4HBT"/>
    <property type="match status" value="1"/>
</dbReference>
<dbReference type="InterPro" id="IPR029069">
    <property type="entry name" value="HotDog_dom_sf"/>
</dbReference>